<sequence>MGLISVRPKIISPRARANLAFGRSFRLASAPPSRTSAPPSRFRTRAAVPFHAGAVVRFRARAAVPLPRPRHGGTRAGHS</sequence>
<organism evidence="1 2">
    <name type="scientific">Zizania palustris</name>
    <name type="common">Northern wild rice</name>
    <dbReference type="NCBI Taxonomy" id="103762"/>
    <lineage>
        <taxon>Eukaryota</taxon>
        <taxon>Viridiplantae</taxon>
        <taxon>Streptophyta</taxon>
        <taxon>Embryophyta</taxon>
        <taxon>Tracheophyta</taxon>
        <taxon>Spermatophyta</taxon>
        <taxon>Magnoliopsida</taxon>
        <taxon>Liliopsida</taxon>
        <taxon>Poales</taxon>
        <taxon>Poaceae</taxon>
        <taxon>BOP clade</taxon>
        <taxon>Oryzoideae</taxon>
        <taxon>Oryzeae</taxon>
        <taxon>Zizaniinae</taxon>
        <taxon>Zizania</taxon>
    </lineage>
</organism>
<gene>
    <name evidence="1" type="ORF">GUJ93_ZPchr0012g20354</name>
</gene>
<dbReference type="EMBL" id="JAAALK010000080">
    <property type="protein sequence ID" value="KAG8095201.1"/>
    <property type="molecule type" value="Genomic_DNA"/>
</dbReference>
<evidence type="ECO:0000313" key="2">
    <source>
        <dbReference type="Proteomes" id="UP000729402"/>
    </source>
</evidence>
<name>A0A8J6BW33_ZIZPA</name>
<protein>
    <submittedName>
        <fullName evidence="1">Uncharacterized protein</fullName>
    </submittedName>
</protein>
<dbReference type="Proteomes" id="UP000729402">
    <property type="component" value="Unassembled WGS sequence"/>
</dbReference>
<evidence type="ECO:0000313" key="1">
    <source>
        <dbReference type="EMBL" id="KAG8095201.1"/>
    </source>
</evidence>
<reference evidence="1" key="1">
    <citation type="journal article" date="2021" name="bioRxiv">
        <title>Whole Genome Assembly and Annotation of Northern Wild Rice, Zizania palustris L., Supports a Whole Genome Duplication in the Zizania Genus.</title>
        <authorList>
            <person name="Haas M."/>
            <person name="Kono T."/>
            <person name="Macchietto M."/>
            <person name="Millas R."/>
            <person name="McGilp L."/>
            <person name="Shao M."/>
            <person name="Duquette J."/>
            <person name="Hirsch C.N."/>
            <person name="Kimball J."/>
        </authorList>
    </citation>
    <scope>NUCLEOTIDE SEQUENCE</scope>
    <source>
        <tissue evidence="1">Fresh leaf tissue</tissue>
    </source>
</reference>
<keyword evidence="2" id="KW-1185">Reference proteome</keyword>
<dbReference type="AlphaFoldDB" id="A0A8J6BW33"/>
<proteinExistence type="predicted"/>
<comment type="caution">
    <text evidence="1">The sequence shown here is derived from an EMBL/GenBank/DDBJ whole genome shotgun (WGS) entry which is preliminary data.</text>
</comment>
<accession>A0A8J6BW33</accession>
<reference evidence="1" key="2">
    <citation type="submission" date="2021-02" db="EMBL/GenBank/DDBJ databases">
        <authorList>
            <person name="Kimball J.A."/>
            <person name="Haas M.W."/>
            <person name="Macchietto M."/>
            <person name="Kono T."/>
            <person name="Duquette J."/>
            <person name="Shao M."/>
        </authorList>
    </citation>
    <scope>NUCLEOTIDE SEQUENCE</scope>
    <source>
        <tissue evidence="1">Fresh leaf tissue</tissue>
    </source>
</reference>